<dbReference type="Proteomes" id="UP000198688">
    <property type="component" value="Chromosome I"/>
</dbReference>
<dbReference type="RefSeq" id="WP_092556131.1">
    <property type="nucleotide sequence ID" value="NZ_BOMJ01000018.1"/>
</dbReference>
<dbReference type="AlphaFoldDB" id="A0A1H2DER3"/>
<sequence>MILADQPTVTKDQLFARRPDLKTLLLDGPNTVGEVPYLEIVTEVLEAVLRGRLPEDADLYAWLAEARFPAAAPFHLADVRMRRYLAGFAVPPADLYRAAPGSVRTGGRRPGCSPRPGWTGGRRRWTERWRKWSCCCRRGW</sequence>
<accession>A0A1H2DER3</accession>
<gene>
    <name evidence="2" type="ORF">SAMN04489716_9483</name>
</gene>
<dbReference type="OrthoDB" id="9781691at2"/>
<evidence type="ECO:0000313" key="3">
    <source>
        <dbReference type="Proteomes" id="UP000198688"/>
    </source>
</evidence>
<proteinExistence type="predicted"/>
<protein>
    <submittedName>
        <fullName evidence="2">Virulence plasmid A protein</fullName>
    </submittedName>
</protein>
<name>A0A1H2DER3_9ACTN</name>
<keyword evidence="3" id="KW-1185">Reference proteome</keyword>
<reference evidence="2 3" key="1">
    <citation type="submission" date="2016-10" db="EMBL/GenBank/DDBJ databases">
        <authorList>
            <person name="de Groot N.N."/>
        </authorList>
    </citation>
    <scope>NUCLEOTIDE SEQUENCE [LARGE SCALE GENOMIC DNA]</scope>
    <source>
        <strain evidence="2 3">DSM 43941</strain>
    </source>
</reference>
<dbReference type="InterPro" id="IPR018003">
    <property type="entry name" value="Insecticidal_toxin/plasmid_vir"/>
</dbReference>
<dbReference type="EMBL" id="LT629758">
    <property type="protein sequence ID" value="SDT81074.1"/>
    <property type="molecule type" value="Genomic_DNA"/>
</dbReference>
<evidence type="ECO:0000256" key="1">
    <source>
        <dbReference type="ARBA" id="ARBA00023026"/>
    </source>
</evidence>
<keyword evidence="1" id="KW-0843">Virulence</keyword>
<organism evidence="2 3">
    <name type="scientific">Actinoplanes derwentensis</name>
    <dbReference type="NCBI Taxonomy" id="113562"/>
    <lineage>
        <taxon>Bacteria</taxon>
        <taxon>Bacillati</taxon>
        <taxon>Actinomycetota</taxon>
        <taxon>Actinomycetes</taxon>
        <taxon>Micromonosporales</taxon>
        <taxon>Micromonosporaceae</taxon>
        <taxon>Actinoplanes</taxon>
    </lineage>
</organism>
<dbReference type="Pfam" id="PF03538">
    <property type="entry name" value="VRP1"/>
    <property type="match status" value="1"/>
</dbReference>
<evidence type="ECO:0000313" key="2">
    <source>
        <dbReference type="EMBL" id="SDT81074.1"/>
    </source>
</evidence>